<proteinExistence type="inferred from homology"/>
<evidence type="ECO:0000256" key="9">
    <source>
        <dbReference type="ARBA" id="ARBA00038592"/>
    </source>
</evidence>
<dbReference type="eggNOG" id="COG1518">
    <property type="taxonomic scope" value="Bacteria"/>
</dbReference>
<evidence type="ECO:0000256" key="7">
    <source>
        <dbReference type="ARBA" id="ARBA00023125"/>
    </source>
</evidence>
<keyword evidence="4 10" id="KW-0378">Hydrolase</keyword>
<dbReference type="PANTHER" id="PTHR34353">
    <property type="entry name" value="CRISPR-ASSOCIATED ENDONUCLEASE CAS1 1"/>
    <property type="match status" value="1"/>
</dbReference>
<dbReference type="HAMAP" id="MF_01470">
    <property type="entry name" value="Cas1"/>
    <property type="match status" value="1"/>
</dbReference>
<dbReference type="NCBIfam" id="TIGR00287">
    <property type="entry name" value="cas1"/>
    <property type="match status" value="1"/>
</dbReference>
<protein>
    <recommendedName>
        <fullName evidence="10">CRISPR-associated endonuclease Cas1</fullName>
        <ecNumber evidence="10">3.1.-.-</ecNumber>
    </recommendedName>
</protein>
<dbReference type="PANTHER" id="PTHR34353:SF2">
    <property type="entry name" value="CRISPR-ASSOCIATED ENDONUCLEASE CAS1 1"/>
    <property type="match status" value="1"/>
</dbReference>
<dbReference type="Gene3D" id="1.20.120.920">
    <property type="entry name" value="CRISPR-associated endonuclease Cas1, C-terminal domain"/>
    <property type="match status" value="1"/>
</dbReference>
<dbReference type="PATRIC" id="fig|999411.4.peg.2045"/>
<keyword evidence="7 10" id="KW-0238">DNA-binding</keyword>
<keyword evidence="2 10" id="KW-0479">Metal-binding</keyword>
<dbReference type="AlphaFoldDB" id="N9XNS0"/>
<dbReference type="InterPro" id="IPR042206">
    <property type="entry name" value="CRISPR-assoc_Cas1_C"/>
</dbReference>
<dbReference type="GO" id="GO:0043571">
    <property type="term" value="P:maintenance of CRISPR repeat elements"/>
    <property type="evidence" value="ECO:0007669"/>
    <property type="project" value="UniProtKB-UniRule"/>
</dbReference>
<reference evidence="11 12" key="1">
    <citation type="submission" date="2013-01" db="EMBL/GenBank/DDBJ databases">
        <title>The Genome Sequence of Clostridium colicanis 209318.</title>
        <authorList>
            <consortium name="The Broad Institute Genome Sequencing Platform"/>
            <person name="Earl A."/>
            <person name="Ward D."/>
            <person name="Feldgarden M."/>
            <person name="Gevers D."/>
            <person name="Courvalin P."/>
            <person name="Lambert T."/>
            <person name="Walker B."/>
            <person name="Young S.K."/>
            <person name="Zeng Q."/>
            <person name="Gargeya S."/>
            <person name="Fitzgerald M."/>
            <person name="Haas B."/>
            <person name="Abouelleil A."/>
            <person name="Alvarado L."/>
            <person name="Arachchi H.M."/>
            <person name="Berlin A.M."/>
            <person name="Chapman S.B."/>
            <person name="Dewar J."/>
            <person name="Goldberg J."/>
            <person name="Griggs A."/>
            <person name="Gujja S."/>
            <person name="Hansen M."/>
            <person name="Howarth C."/>
            <person name="Imamovic A."/>
            <person name="Larimer J."/>
            <person name="McCowan C."/>
            <person name="Murphy C."/>
            <person name="Neiman D."/>
            <person name="Pearson M."/>
            <person name="Priest M."/>
            <person name="Roberts A."/>
            <person name="Saif S."/>
            <person name="Shea T."/>
            <person name="Sisk P."/>
            <person name="Sykes S."/>
            <person name="Wortman J."/>
            <person name="Nusbaum C."/>
            <person name="Birren B."/>
        </authorList>
    </citation>
    <scope>NUCLEOTIDE SEQUENCE [LARGE SCALE GENOMIC DNA]</scope>
    <source>
        <strain evidence="11 12">209318</strain>
    </source>
</reference>
<evidence type="ECO:0000256" key="8">
    <source>
        <dbReference type="ARBA" id="ARBA00023211"/>
    </source>
</evidence>
<comment type="function">
    <text evidence="10">CRISPR (clustered regularly interspaced short palindromic repeat), is an adaptive immune system that provides protection against mobile genetic elements (viruses, transposable elements and conjugative plasmids). CRISPR clusters contain spacers, sequences complementary to antecedent mobile elements, and target invading nucleic acids. CRISPR clusters are transcribed and processed into CRISPR RNA (crRNA). Acts as a dsDNA endonuclease. Involved in the integration of spacer DNA into the CRISPR cassette.</text>
</comment>
<dbReference type="Proteomes" id="UP000013097">
    <property type="component" value="Unassembled WGS sequence"/>
</dbReference>
<comment type="similarity">
    <text evidence="10">Belongs to the CRISPR-associated endonuclease Cas1 family.</text>
</comment>
<keyword evidence="3 10" id="KW-0255">Endonuclease</keyword>
<evidence type="ECO:0000256" key="6">
    <source>
        <dbReference type="ARBA" id="ARBA00023118"/>
    </source>
</evidence>
<accession>N9XNS0</accession>
<keyword evidence="6 10" id="KW-0051">Antiviral defense</keyword>
<comment type="cofactor">
    <cofactor evidence="10">
        <name>Mg(2+)</name>
        <dbReference type="ChEBI" id="CHEBI:18420"/>
    </cofactor>
    <cofactor evidence="10">
        <name>Mn(2+)</name>
        <dbReference type="ChEBI" id="CHEBI:29035"/>
    </cofactor>
</comment>
<dbReference type="Pfam" id="PF01867">
    <property type="entry name" value="Cas_Cas1"/>
    <property type="match status" value="1"/>
</dbReference>
<evidence type="ECO:0000256" key="3">
    <source>
        <dbReference type="ARBA" id="ARBA00022759"/>
    </source>
</evidence>
<dbReference type="InterPro" id="IPR002729">
    <property type="entry name" value="CRISPR-assoc_Cas1"/>
</dbReference>
<dbReference type="InterPro" id="IPR019855">
    <property type="entry name" value="CRISPR-assoc_Cas1_NMENI"/>
</dbReference>
<evidence type="ECO:0000256" key="5">
    <source>
        <dbReference type="ARBA" id="ARBA00022842"/>
    </source>
</evidence>
<dbReference type="EMBL" id="AGYT01000009">
    <property type="protein sequence ID" value="ENZ01368.1"/>
    <property type="molecule type" value="Genomic_DNA"/>
</dbReference>
<evidence type="ECO:0000256" key="1">
    <source>
        <dbReference type="ARBA" id="ARBA00022722"/>
    </source>
</evidence>
<dbReference type="NCBIfam" id="TIGR03639">
    <property type="entry name" value="cas1_NMENI"/>
    <property type="match status" value="1"/>
</dbReference>
<dbReference type="GO" id="GO:0003677">
    <property type="term" value="F:DNA binding"/>
    <property type="evidence" value="ECO:0007669"/>
    <property type="project" value="UniProtKB-KW"/>
</dbReference>
<feature type="binding site" evidence="10">
    <location>
        <position position="203"/>
    </location>
    <ligand>
        <name>Mn(2+)</name>
        <dbReference type="ChEBI" id="CHEBI:29035"/>
    </ligand>
</feature>
<comment type="subunit">
    <text evidence="9 10">Homodimer, forms a heterotetramer with a Cas2 homodimer.</text>
</comment>
<gene>
    <name evidence="10" type="primary">cas1</name>
    <name evidence="11" type="ORF">HMPREF1092_02077</name>
</gene>
<evidence type="ECO:0000313" key="11">
    <source>
        <dbReference type="EMBL" id="ENZ01368.1"/>
    </source>
</evidence>
<dbReference type="GO" id="GO:0004520">
    <property type="term" value="F:DNA endonuclease activity"/>
    <property type="evidence" value="ECO:0007669"/>
    <property type="project" value="InterPro"/>
</dbReference>
<evidence type="ECO:0000256" key="10">
    <source>
        <dbReference type="HAMAP-Rule" id="MF_01470"/>
    </source>
</evidence>
<dbReference type="InterPro" id="IPR050646">
    <property type="entry name" value="Cas1"/>
</dbReference>
<dbReference type="RefSeq" id="WP_002598570.1">
    <property type="nucleotide sequence ID" value="NZ_KB850956.1"/>
</dbReference>
<feature type="binding site" evidence="10">
    <location>
        <position position="218"/>
    </location>
    <ligand>
        <name>Mn(2+)</name>
        <dbReference type="ChEBI" id="CHEBI:29035"/>
    </ligand>
</feature>
<organism evidence="11 12">
    <name type="scientific">Clostridium thermobutyricum</name>
    <dbReference type="NCBI Taxonomy" id="29372"/>
    <lineage>
        <taxon>Bacteria</taxon>
        <taxon>Bacillati</taxon>
        <taxon>Bacillota</taxon>
        <taxon>Clostridia</taxon>
        <taxon>Eubacteriales</taxon>
        <taxon>Clostridiaceae</taxon>
        <taxon>Clostridium</taxon>
    </lineage>
</organism>
<feature type="binding site" evidence="10">
    <location>
        <position position="146"/>
    </location>
    <ligand>
        <name>Mn(2+)</name>
        <dbReference type="ChEBI" id="CHEBI:29035"/>
    </ligand>
</feature>
<keyword evidence="1 10" id="KW-0540">Nuclease</keyword>
<dbReference type="GO" id="GO:0051607">
    <property type="term" value="P:defense response to virus"/>
    <property type="evidence" value="ECO:0007669"/>
    <property type="project" value="UniProtKB-UniRule"/>
</dbReference>
<evidence type="ECO:0000313" key="12">
    <source>
        <dbReference type="Proteomes" id="UP000013097"/>
    </source>
</evidence>
<keyword evidence="5 10" id="KW-0460">Magnesium</keyword>
<sequence length="300" mass="34533">MSFRSIIISNSASLSLKNNNLLINNGNEFLIPIEDISVLVIEGISVNLTNRLLSKLSEYGVATIICDNKHLPTTLVMPLNTHYKSFKVLKEQLNLTASFNKRIWQKVIKQKIYNQGECLKLLDLHGDEFLKKLSESVESGDKGNKEAIGAKYYFKNIFGEKFIREDDMNCINSALNYGYTILRSAIARTLVMYGFNPCLGVHHCNELNQFNLADDFIEPFRPIVDLWVYKNIKEDDILCKEHRIELVNLLNYECIIENKNHSILNAIEKMISSYTTAVNNKDFRLLKVPIIKDLEYHAYE</sequence>
<comment type="caution">
    <text evidence="11">The sequence shown here is derived from an EMBL/GenBank/DDBJ whole genome shotgun (WGS) entry which is preliminary data.</text>
</comment>
<evidence type="ECO:0000256" key="4">
    <source>
        <dbReference type="ARBA" id="ARBA00022801"/>
    </source>
</evidence>
<dbReference type="GO" id="GO:0016787">
    <property type="term" value="F:hydrolase activity"/>
    <property type="evidence" value="ECO:0007669"/>
    <property type="project" value="UniProtKB-KW"/>
</dbReference>
<dbReference type="GO" id="GO:0046872">
    <property type="term" value="F:metal ion binding"/>
    <property type="evidence" value="ECO:0007669"/>
    <property type="project" value="UniProtKB-UniRule"/>
</dbReference>
<evidence type="ECO:0000256" key="2">
    <source>
        <dbReference type="ARBA" id="ARBA00022723"/>
    </source>
</evidence>
<name>N9XNS0_9CLOT</name>
<dbReference type="HOGENOM" id="CLU_055263_1_0_9"/>
<dbReference type="EC" id="3.1.-.-" evidence="10"/>
<keyword evidence="8 10" id="KW-0464">Manganese</keyword>
<keyword evidence="12" id="KW-1185">Reference proteome</keyword>